<sequence>MRVVDSSAWIEWLTQGPTADRLQDEMPARTECIVPTIVQLELAKWLERERDEDAVDSFFAYTATCIVEPLDTALARRAAEVSAKHKLALADAIIYATAELHDADVLTLDAHFKDLDRVVYFGKAQ</sequence>
<proteinExistence type="inferred from homology"/>
<evidence type="ECO:0000256" key="1">
    <source>
        <dbReference type="ARBA" id="ARBA00001946"/>
    </source>
</evidence>
<reference evidence="11" key="1">
    <citation type="submission" date="2016-08" db="EMBL/GenBank/DDBJ databases">
        <authorList>
            <person name="Varghese N."/>
            <person name="Submissions Spin"/>
        </authorList>
    </citation>
    <scope>NUCLEOTIDE SEQUENCE [LARGE SCALE GENOMIC DNA]</scope>
    <source>
        <strain evidence="11">HAMBI 2975</strain>
    </source>
</reference>
<feature type="binding site" evidence="8">
    <location>
        <position position="5"/>
    </location>
    <ligand>
        <name>Mg(2+)</name>
        <dbReference type="ChEBI" id="CHEBI:18420"/>
    </ligand>
</feature>
<dbReference type="EMBL" id="FMAG01000007">
    <property type="protein sequence ID" value="SCB42750.1"/>
    <property type="molecule type" value="Genomic_DNA"/>
</dbReference>
<name>A0A1C3WRZ6_9HYPH</name>
<dbReference type="InterPro" id="IPR022907">
    <property type="entry name" value="VapC_family"/>
</dbReference>
<dbReference type="AlphaFoldDB" id="A0A1C3WRZ6"/>
<keyword evidence="4 8" id="KW-0479">Metal-binding</keyword>
<dbReference type="GO" id="GO:0090729">
    <property type="term" value="F:toxin activity"/>
    <property type="evidence" value="ECO:0007669"/>
    <property type="project" value="UniProtKB-KW"/>
</dbReference>
<organism evidence="10 11">
    <name type="scientific">Rhizobium multihospitium</name>
    <dbReference type="NCBI Taxonomy" id="410764"/>
    <lineage>
        <taxon>Bacteria</taxon>
        <taxon>Pseudomonadati</taxon>
        <taxon>Pseudomonadota</taxon>
        <taxon>Alphaproteobacteria</taxon>
        <taxon>Hyphomicrobiales</taxon>
        <taxon>Rhizobiaceae</taxon>
        <taxon>Rhizobium/Agrobacterium group</taxon>
        <taxon>Rhizobium</taxon>
    </lineage>
</organism>
<dbReference type="EC" id="3.1.-.-" evidence="8"/>
<dbReference type="Proteomes" id="UP000199101">
    <property type="component" value="Unassembled WGS sequence"/>
</dbReference>
<dbReference type="RefSeq" id="WP_092716032.1">
    <property type="nucleotide sequence ID" value="NZ_FMAG01000007.1"/>
</dbReference>
<dbReference type="Gene3D" id="3.40.50.1010">
    <property type="entry name" value="5'-nuclease"/>
    <property type="match status" value="1"/>
</dbReference>
<evidence type="ECO:0000313" key="10">
    <source>
        <dbReference type="EMBL" id="SCB42750.1"/>
    </source>
</evidence>
<dbReference type="STRING" id="410764.GA0061103_6126"/>
<evidence type="ECO:0000256" key="4">
    <source>
        <dbReference type="ARBA" id="ARBA00022723"/>
    </source>
</evidence>
<keyword evidence="11" id="KW-1185">Reference proteome</keyword>
<keyword evidence="5 8" id="KW-0378">Hydrolase</keyword>
<feature type="binding site" evidence="8">
    <location>
        <position position="91"/>
    </location>
    <ligand>
        <name>Mg(2+)</name>
        <dbReference type="ChEBI" id="CHEBI:18420"/>
    </ligand>
</feature>
<dbReference type="Pfam" id="PF01850">
    <property type="entry name" value="PIN"/>
    <property type="match status" value="1"/>
</dbReference>
<evidence type="ECO:0000259" key="9">
    <source>
        <dbReference type="Pfam" id="PF01850"/>
    </source>
</evidence>
<comment type="similarity">
    <text evidence="7 8">Belongs to the PINc/VapC protein family.</text>
</comment>
<keyword evidence="2 8" id="KW-1277">Toxin-antitoxin system</keyword>
<evidence type="ECO:0000256" key="2">
    <source>
        <dbReference type="ARBA" id="ARBA00022649"/>
    </source>
</evidence>
<keyword evidence="8" id="KW-0800">Toxin</keyword>
<dbReference type="InterPro" id="IPR029060">
    <property type="entry name" value="PIN-like_dom_sf"/>
</dbReference>
<keyword evidence="3 8" id="KW-0540">Nuclease</keyword>
<dbReference type="GO" id="GO:0000287">
    <property type="term" value="F:magnesium ion binding"/>
    <property type="evidence" value="ECO:0007669"/>
    <property type="project" value="UniProtKB-UniRule"/>
</dbReference>
<comment type="cofactor">
    <cofactor evidence="1 8">
        <name>Mg(2+)</name>
        <dbReference type="ChEBI" id="CHEBI:18420"/>
    </cofactor>
</comment>
<dbReference type="GO" id="GO:0004540">
    <property type="term" value="F:RNA nuclease activity"/>
    <property type="evidence" value="ECO:0007669"/>
    <property type="project" value="InterPro"/>
</dbReference>
<evidence type="ECO:0000256" key="7">
    <source>
        <dbReference type="ARBA" id="ARBA00038093"/>
    </source>
</evidence>
<evidence type="ECO:0000256" key="6">
    <source>
        <dbReference type="ARBA" id="ARBA00022842"/>
    </source>
</evidence>
<dbReference type="InterPro" id="IPR050556">
    <property type="entry name" value="Type_II_TA_system_RNase"/>
</dbReference>
<dbReference type="PANTHER" id="PTHR33653">
    <property type="entry name" value="RIBONUCLEASE VAPC2"/>
    <property type="match status" value="1"/>
</dbReference>
<dbReference type="HAMAP" id="MF_00265">
    <property type="entry name" value="VapC_Nob1"/>
    <property type="match status" value="1"/>
</dbReference>
<dbReference type="OrthoDB" id="7350421at2"/>
<comment type="function">
    <text evidence="8">Toxic component of a toxin-antitoxin (TA) system. An RNase.</text>
</comment>
<evidence type="ECO:0000256" key="3">
    <source>
        <dbReference type="ARBA" id="ARBA00022722"/>
    </source>
</evidence>
<dbReference type="InterPro" id="IPR002716">
    <property type="entry name" value="PIN_dom"/>
</dbReference>
<evidence type="ECO:0000313" key="11">
    <source>
        <dbReference type="Proteomes" id="UP000199101"/>
    </source>
</evidence>
<protein>
    <recommendedName>
        <fullName evidence="8">Ribonuclease VapC</fullName>
        <shortName evidence="8">RNase VapC</shortName>
        <ecNumber evidence="8">3.1.-.-</ecNumber>
    </recommendedName>
    <alternativeName>
        <fullName evidence="8">Toxin VapC</fullName>
    </alternativeName>
</protein>
<dbReference type="CDD" id="cd18686">
    <property type="entry name" value="PIN_VapC-like"/>
    <property type="match status" value="1"/>
</dbReference>
<feature type="domain" description="PIN" evidence="9">
    <location>
        <begin position="3"/>
        <end position="117"/>
    </location>
</feature>
<gene>
    <name evidence="8" type="primary">vapC</name>
    <name evidence="10" type="ORF">GA0061103_6126</name>
</gene>
<evidence type="ECO:0000256" key="8">
    <source>
        <dbReference type="HAMAP-Rule" id="MF_00265"/>
    </source>
</evidence>
<dbReference type="SUPFAM" id="SSF88723">
    <property type="entry name" value="PIN domain-like"/>
    <property type="match status" value="1"/>
</dbReference>
<keyword evidence="6 8" id="KW-0460">Magnesium</keyword>
<evidence type="ECO:0000256" key="5">
    <source>
        <dbReference type="ARBA" id="ARBA00022801"/>
    </source>
</evidence>
<dbReference type="GO" id="GO:0016787">
    <property type="term" value="F:hydrolase activity"/>
    <property type="evidence" value="ECO:0007669"/>
    <property type="project" value="UniProtKB-KW"/>
</dbReference>
<dbReference type="PANTHER" id="PTHR33653:SF1">
    <property type="entry name" value="RIBONUCLEASE VAPC2"/>
    <property type="match status" value="1"/>
</dbReference>
<accession>A0A1C3WRZ6</accession>